<dbReference type="InterPro" id="IPR025433">
    <property type="entry name" value="DUF4168"/>
</dbReference>
<dbReference type="RefSeq" id="WP_393013765.1">
    <property type="nucleotide sequence ID" value="NZ_JAZAQF010000074.1"/>
</dbReference>
<feature type="domain" description="DUF4168" evidence="1">
    <location>
        <begin position="60"/>
        <end position="151"/>
    </location>
</feature>
<dbReference type="EMBL" id="JAZAQF010000074">
    <property type="protein sequence ID" value="MFG3818411.1"/>
    <property type="molecule type" value="Genomic_DNA"/>
</dbReference>
<accession>A0ABW7CB96</accession>
<name>A0ABW7CB96_9CYAN</name>
<dbReference type="Proteomes" id="UP001604335">
    <property type="component" value="Unassembled WGS sequence"/>
</dbReference>
<keyword evidence="3" id="KW-1185">Reference proteome</keyword>
<evidence type="ECO:0000259" key="1">
    <source>
        <dbReference type="Pfam" id="PF13767"/>
    </source>
</evidence>
<evidence type="ECO:0000313" key="2">
    <source>
        <dbReference type="EMBL" id="MFG3818411.1"/>
    </source>
</evidence>
<organism evidence="2 3">
    <name type="scientific">Limnothrix redekei LRLZ20PSL1</name>
    <dbReference type="NCBI Taxonomy" id="3112953"/>
    <lineage>
        <taxon>Bacteria</taxon>
        <taxon>Bacillati</taxon>
        <taxon>Cyanobacteriota</taxon>
        <taxon>Cyanophyceae</taxon>
        <taxon>Pseudanabaenales</taxon>
        <taxon>Pseudanabaenaceae</taxon>
        <taxon>Limnothrix</taxon>
    </lineage>
</organism>
<reference evidence="3" key="1">
    <citation type="journal article" date="2024" name="Algal Res.">
        <title>Biochemical, toxicological and genomic investigation of a high-biomass producing Limnothrix strain isolated from Italian shallow drinking water reservoir.</title>
        <authorList>
            <person name="Simonazzi M."/>
            <person name="Shishido T.K."/>
            <person name="Delbaje E."/>
            <person name="Wahlsten M."/>
            <person name="Fewer D.P."/>
            <person name="Sivonen K."/>
            <person name="Pezzolesi L."/>
            <person name="Pistocchi R."/>
        </authorList>
    </citation>
    <scope>NUCLEOTIDE SEQUENCE [LARGE SCALE GENOMIC DNA]</scope>
    <source>
        <strain evidence="3">LRLZ20PSL1</strain>
    </source>
</reference>
<sequence length="164" mass="17552">MAQEQRNRIDEQATVIPKEGRSPQKLGLRSGGWLSLGVLGLGMFGAWQAQAQTQSSGAAAIAQYADAVLAIEPVRQAAASQLKTVMGDRPLPVVICSQGDTVKSLSREAREIAVSFCSQTKGIIEGTGLSIAQFNQMTQTHAIDPALRQRIQEELVKLQAPSQP</sequence>
<dbReference type="Pfam" id="PF13767">
    <property type="entry name" value="DUF4168"/>
    <property type="match status" value="1"/>
</dbReference>
<evidence type="ECO:0000313" key="3">
    <source>
        <dbReference type="Proteomes" id="UP001604335"/>
    </source>
</evidence>
<comment type="caution">
    <text evidence="2">The sequence shown here is derived from an EMBL/GenBank/DDBJ whole genome shotgun (WGS) entry which is preliminary data.</text>
</comment>
<proteinExistence type="predicted"/>
<gene>
    <name evidence="2" type="ORF">VPK24_12240</name>
</gene>
<protein>
    <submittedName>
        <fullName evidence="2">DUF4168 domain-containing protein</fullName>
    </submittedName>
</protein>